<evidence type="ECO:0000256" key="2">
    <source>
        <dbReference type="SAM" id="SignalP"/>
    </source>
</evidence>
<feature type="chain" id="PRO_5002255934" evidence="2">
    <location>
        <begin position="17"/>
        <end position="178"/>
    </location>
</feature>
<evidence type="ECO:0000313" key="3">
    <source>
        <dbReference type="EnsemblFungi" id="FOXG_03635P0"/>
    </source>
</evidence>
<evidence type="ECO:0000313" key="4">
    <source>
        <dbReference type="Proteomes" id="UP000002489"/>
    </source>
</evidence>
<feature type="region of interest" description="Disordered" evidence="1">
    <location>
        <begin position="89"/>
        <end position="132"/>
    </location>
</feature>
<dbReference type="AlphaFoldDB" id="A0A0D2XI84"/>
<accession>A0A0D2XI84</accession>
<dbReference type="Proteomes" id="UP000002489">
    <property type="component" value="Unassembled WGS sequence"/>
</dbReference>
<reference evidence="4" key="1">
    <citation type="journal article" date="2012" name="Mol. Plant Microbe Interact.">
        <title>A highly conserved effector in Fusarium oxysporum is required for full virulence on Arabidopsis.</title>
        <authorList>
            <person name="Thatcher L.F."/>
            <person name="Gardiner D.M."/>
            <person name="Kazan K."/>
            <person name="Manners J."/>
        </authorList>
    </citation>
    <scope>NUCLEOTIDE SEQUENCE [LARGE SCALE GENOMIC DNA]</scope>
    <source>
        <strain evidence="4">Fo5176</strain>
    </source>
</reference>
<proteinExistence type="predicted"/>
<reference evidence="3" key="2">
    <citation type="submission" date="2025-08" db="UniProtKB">
        <authorList>
            <consortium name="EnsemblFungi"/>
        </authorList>
    </citation>
    <scope>IDENTIFICATION</scope>
    <source>
        <strain evidence="3">4287 / CBS 123668 / FGSC 9935 / NRRL 34936</strain>
    </source>
</reference>
<dbReference type="EnsemblFungi" id="FOXG_03635T0">
    <property type="protein sequence ID" value="FOXG_03635P0"/>
    <property type="gene ID" value="FOXG_03635"/>
</dbReference>
<sequence>MLPVLFWCSTAYLISAFCITLAEPPLPVPTHRHPRHPQQCLVMSYKGQQLVVTPVWDIPPTRSRYVLNVSSSPLEISCKDLEELDTKVDDDNFSPLHAPTRENEGGKDSNQVDLNRQARSMRQTESANDKAKRMPLDMRSHNMHGKARLQMDMRRYLERKGFVSNEYSVSSVDDSPCK</sequence>
<keyword evidence="2" id="KW-0732">Signal</keyword>
<feature type="signal peptide" evidence="2">
    <location>
        <begin position="1"/>
        <end position="16"/>
    </location>
</feature>
<protein>
    <submittedName>
        <fullName evidence="3">Uncharacterized protein</fullName>
    </submittedName>
</protein>
<feature type="compositionally biased region" description="Polar residues" evidence="1">
    <location>
        <begin position="108"/>
        <end position="126"/>
    </location>
</feature>
<evidence type="ECO:0000256" key="1">
    <source>
        <dbReference type="SAM" id="MobiDB-lite"/>
    </source>
</evidence>
<name>A0A0D2XI84_FUSOF</name>
<organism evidence="3 4">
    <name type="scientific">Fusarium oxysporum (strain Fo5176)</name>
    <name type="common">Fusarium vascular wilt</name>
    <dbReference type="NCBI Taxonomy" id="660025"/>
    <lineage>
        <taxon>Eukaryota</taxon>
        <taxon>Fungi</taxon>
        <taxon>Dikarya</taxon>
        <taxon>Ascomycota</taxon>
        <taxon>Pezizomycotina</taxon>
        <taxon>Sordariomycetes</taxon>
        <taxon>Hypocreomycetidae</taxon>
        <taxon>Hypocreales</taxon>
        <taxon>Nectriaceae</taxon>
        <taxon>Fusarium</taxon>
        <taxon>Fusarium oxysporum species complex</taxon>
    </lineage>
</organism>